<evidence type="ECO:0000313" key="2">
    <source>
        <dbReference type="Proteomes" id="UP001221302"/>
    </source>
</evidence>
<protein>
    <submittedName>
        <fullName evidence="1">Uncharacterized protein</fullName>
    </submittedName>
</protein>
<organism evidence="1 2">
    <name type="scientific">Stygiobacter electus</name>
    <dbReference type="NCBI Taxonomy" id="3032292"/>
    <lineage>
        <taxon>Bacteria</taxon>
        <taxon>Pseudomonadati</taxon>
        <taxon>Ignavibacteriota</taxon>
        <taxon>Ignavibacteria</taxon>
        <taxon>Ignavibacteriales</taxon>
        <taxon>Melioribacteraceae</taxon>
        <taxon>Stygiobacter</taxon>
    </lineage>
</organism>
<dbReference type="RefSeq" id="WP_321536479.1">
    <property type="nucleotide sequence ID" value="NZ_JARGDL010000017.1"/>
</dbReference>
<reference evidence="1" key="1">
    <citation type="submission" date="2023-03" db="EMBL/GenBank/DDBJ databases">
        <title>Stygiobacter electus gen. nov., sp. nov., facultatively anaerobic thermotolerant bacterium of the class Ignavibacteria from a well of Yessentuki mineral water deposit.</title>
        <authorList>
            <person name="Podosokorskaya O.A."/>
            <person name="Elcheninov A.G."/>
            <person name="Petrova N.F."/>
            <person name="Zavarzina D.G."/>
            <person name="Kublanov I.V."/>
            <person name="Merkel A.Y."/>
        </authorList>
    </citation>
    <scope>NUCLEOTIDE SEQUENCE</scope>
    <source>
        <strain evidence="1">09-Me</strain>
    </source>
</reference>
<dbReference type="AlphaFoldDB" id="A0AAE3TEW3"/>
<comment type="caution">
    <text evidence="1">The sequence shown here is derived from an EMBL/GenBank/DDBJ whole genome shotgun (WGS) entry which is preliminary data.</text>
</comment>
<accession>A0AAE3TEW3</accession>
<proteinExistence type="predicted"/>
<evidence type="ECO:0000313" key="1">
    <source>
        <dbReference type="EMBL" id="MDF1612708.1"/>
    </source>
</evidence>
<name>A0AAE3TEW3_9BACT</name>
<dbReference type="Proteomes" id="UP001221302">
    <property type="component" value="Unassembled WGS sequence"/>
</dbReference>
<sequence>MEKIIELTRYFYGVFIPKKFQKNFFKIVLNYLNERYSIETAIGLAIKELKLQ</sequence>
<gene>
    <name evidence="1" type="ORF">P0M35_11150</name>
</gene>
<keyword evidence="2" id="KW-1185">Reference proteome</keyword>
<dbReference type="EMBL" id="JARGDL010000017">
    <property type="protein sequence ID" value="MDF1612708.1"/>
    <property type="molecule type" value="Genomic_DNA"/>
</dbReference>